<sequence length="268" mass="31241">MPLPSVEGHGLRLPDGFDNWTREHDRLIMVGVYRHGLGNYSCFSSDEELMKLLPGEKIDLQTSQIGSLDWRVRKLVLRYEEQITGENYSEITPSLYKSLGEKEGGEDEEEKDKAPLTDMERRTLFQALFSHGLQWDYKKSKFNFLDLQQIAKLKHKSSKIIYHFCSEIIQKSKELLATEAGKEKERDEERDEEQDGLTDSFLSAESGKSLLERLDLLKNLRRALLHFSPEQLLEKLTRLYDVNGKNGKEQEKEAKEDKEEEQKEEQKE</sequence>
<reference evidence="2" key="1">
    <citation type="submission" date="2021-01" db="EMBL/GenBank/DDBJ databases">
        <authorList>
            <person name="Corre E."/>
            <person name="Pelletier E."/>
            <person name="Niang G."/>
            <person name="Scheremetjew M."/>
            <person name="Finn R."/>
            <person name="Kale V."/>
            <person name="Holt S."/>
            <person name="Cochrane G."/>
            <person name="Meng A."/>
            <person name="Brown T."/>
            <person name="Cohen L."/>
        </authorList>
    </citation>
    <scope>NUCLEOTIDE SEQUENCE</scope>
    <source>
        <strain evidence="2">SoJaBio B1-5/56/2</strain>
    </source>
</reference>
<name>A0A7S4U8G5_9EUKA</name>
<dbReference type="EMBL" id="HBKR01038693">
    <property type="protein sequence ID" value="CAE2338665.1"/>
    <property type="molecule type" value="Transcribed_RNA"/>
</dbReference>
<feature type="compositionally biased region" description="Basic and acidic residues" evidence="1">
    <location>
        <begin position="246"/>
        <end position="268"/>
    </location>
</feature>
<feature type="region of interest" description="Disordered" evidence="1">
    <location>
        <begin position="179"/>
        <end position="199"/>
    </location>
</feature>
<gene>
    <name evidence="2" type="ORF">NAES01612_LOCUS25252</name>
</gene>
<organism evidence="2">
    <name type="scientific">Paramoeba aestuarina</name>
    <dbReference type="NCBI Taxonomy" id="180227"/>
    <lineage>
        <taxon>Eukaryota</taxon>
        <taxon>Amoebozoa</taxon>
        <taxon>Discosea</taxon>
        <taxon>Flabellinia</taxon>
        <taxon>Dactylopodida</taxon>
        <taxon>Paramoebidae</taxon>
        <taxon>Paramoeba</taxon>
    </lineage>
</organism>
<dbReference type="Gene3D" id="1.10.10.60">
    <property type="entry name" value="Homeodomain-like"/>
    <property type="match status" value="1"/>
</dbReference>
<dbReference type="AlphaFoldDB" id="A0A7S4U8G5"/>
<evidence type="ECO:0000256" key="1">
    <source>
        <dbReference type="SAM" id="MobiDB-lite"/>
    </source>
</evidence>
<accession>A0A7S4U8G5</accession>
<protein>
    <submittedName>
        <fullName evidence="2">Uncharacterized protein</fullName>
    </submittedName>
</protein>
<evidence type="ECO:0000313" key="2">
    <source>
        <dbReference type="EMBL" id="CAE2338665.1"/>
    </source>
</evidence>
<proteinExistence type="predicted"/>
<feature type="region of interest" description="Disordered" evidence="1">
    <location>
        <begin position="243"/>
        <end position="268"/>
    </location>
</feature>